<protein>
    <recommendedName>
        <fullName evidence="4">Spermidine synthase</fullName>
    </recommendedName>
</protein>
<dbReference type="VEuPathDB" id="TriTrypDB:TcIL3000_10_3360"/>
<evidence type="ECO:0008006" key="4">
    <source>
        <dbReference type="Google" id="ProtNLM"/>
    </source>
</evidence>
<evidence type="ECO:0000313" key="3">
    <source>
        <dbReference type="EMBL" id="CCC93575.1"/>
    </source>
</evidence>
<proteinExistence type="predicted"/>
<feature type="region of interest" description="Disordered" evidence="1">
    <location>
        <begin position="136"/>
        <end position="176"/>
    </location>
</feature>
<organism evidence="3">
    <name type="scientific">Trypanosoma congolense (strain IL3000)</name>
    <dbReference type="NCBI Taxonomy" id="1068625"/>
    <lineage>
        <taxon>Eukaryota</taxon>
        <taxon>Discoba</taxon>
        <taxon>Euglenozoa</taxon>
        <taxon>Kinetoplastea</taxon>
        <taxon>Metakinetoplastina</taxon>
        <taxon>Trypanosomatida</taxon>
        <taxon>Trypanosomatidae</taxon>
        <taxon>Trypanosoma</taxon>
        <taxon>Nannomonas</taxon>
    </lineage>
</organism>
<evidence type="ECO:0000256" key="1">
    <source>
        <dbReference type="SAM" id="MobiDB-lite"/>
    </source>
</evidence>
<reference evidence="3" key="1">
    <citation type="journal article" date="2012" name="Proc. Natl. Acad. Sci. U.S.A.">
        <title>Antigenic diversity is generated by distinct evolutionary mechanisms in African trypanosome species.</title>
        <authorList>
            <person name="Jackson A.P."/>
            <person name="Berry A."/>
            <person name="Aslett M."/>
            <person name="Allison H.C."/>
            <person name="Burton P."/>
            <person name="Vavrova-Anderson J."/>
            <person name="Brown R."/>
            <person name="Browne H."/>
            <person name="Corton N."/>
            <person name="Hauser H."/>
            <person name="Gamble J."/>
            <person name="Gilderthorp R."/>
            <person name="Marcello L."/>
            <person name="McQuillan J."/>
            <person name="Otto T.D."/>
            <person name="Quail M.A."/>
            <person name="Sanders M.J."/>
            <person name="van Tonder A."/>
            <person name="Ginger M.L."/>
            <person name="Field M.C."/>
            <person name="Barry J.D."/>
            <person name="Hertz-Fowler C."/>
            <person name="Berriman M."/>
        </authorList>
    </citation>
    <scope>NUCLEOTIDE SEQUENCE</scope>
    <source>
        <strain evidence="3">IL3000</strain>
    </source>
</reference>
<dbReference type="Gene3D" id="3.40.50.150">
    <property type="entry name" value="Vaccinia Virus protein VP39"/>
    <property type="match status" value="1"/>
</dbReference>
<keyword evidence="2" id="KW-0812">Transmembrane</keyword>
<dbReference type="AlphaFoldDB" id="G0UW09"/>
<feature type="compositionally biased region" description="Polar residues" evidence="1">
    <location>
        <begin position="145"/>
        <end position="157"/>
    </location>
</feature>
<sequence>MSNILKPRSYRSWGFIFTGVGGLIAIGVLSGAAHLRQRRVPLFDEADVVAVEEHARYPCRTFRGYDVVVKNHYVRTTGEGRHSSASLWGSTSPIGSFVAAFSARFCNRVNTVVGPEDPLAEKNQLHLVREFVGDAHAPPKPPQCGSGSQSRMGSASDTARVPAVSPPPMASSTWPAGTTKYTSLSIETSAGENVSDVGTLIHQWTNRVTQQSLVRCDPLAPASVNCFADATYLSAPYLRVMLSAFLLLPSPLPRLRVAVLGVGGGSLPSFLQQYFSRDITRLDLVDAEQQCFHAAVEDMGMRKTLPGGTVTCHVSDGVDFLRRVARPPSSGGRGDVQVSSAIETPGTSVVFGSTARPEVESHHQLPAQQPSHVAKHYDILFVDLFVGSDLPDLVLSSSFLHLCHGALSSIGVAAFNLPKSNPDFVRRCGQVFGPQNVYQIPVPASANIVVLVRRAATSGAGTAGCGCDVHLARRHFYNRARQLQKSHKIPYDLAHHYPVWWCLW</sequence>
<gene>
    <name evidence="3" type="ORF">TCIL3000_10_3360</name>
</gene>
<name>G0UW09_TRYCI</name>
<evidence type="ECO:0000256" key="2">
    <source>
        <dbReference type="SAM" id="Phobius"/>
    </source>
</evidence>
<dbReference type="EMBL" id="HE575323">
    <property type="protein sequence ID" value="CCC93575.1"/>
    <property type="molecule type" value="Genomic_DNA"/>
</dbReference>
<keyword evidence="2" id="KW-1133">Transmembrane helix</keyword>
<feature type="transmembrane region" description="Helical" evidence="2">
    <location>
        <begin position="12"/>
        <end position="33"/>
    </location>
</feature>
<dbReference type="SUPFAM" id="SSF53335">
    <property type="entry name" value="S-adenosyl-L-methionine-dependent methyltransferases"/>
    <property type="match status" value="1"/>
</dbReference>
<accession>G0UW09</accession>
<keyword evidence="2" id="KW-0472">Membrane</keyword>
<dbReference type="InterPro" id="IPR029063">
    <property type="entry name" value="SAM-dependent_MTases_sf"/>
</dbReference>